<evidence type="ECO:0000313" key="10">
    <source>
        <dbReference type="EMBL" id="KDN44726.1"/>
    </source>
</evidence>
<evidence type="ECO:0000256" key="9">
    <source>
        <dbReference type="SAM" id="MobiDB-lite"/>
    </source>
</evidence>
<evidence type="ECO:0000256" key="1">
    <source>
        <dbReference type="ARBA" id="ARBA00004123"/>
    </source>
</evidence>
<dbReference type="PANTHER" id="PTHR13208">
    <property type="entry name" value="MEDIATOR OF RNA POLYMERASE II TRANSCRIPTION SUBUNIT 4"/>
    <property type="match status" value="1"/>
</dbReference>
<dbReference type="Proteomes" id="UP000027361">
    <property type="component" value="Unassembled WGS sequence"/>
</dbReference>
<gene>
    <name evidence="8" type="primary">MED4</name>
    <name evidence="10" type="ORF">K437DRAFT_224712</name>
</gene>
<dbReference type="OrthoDB" id="3365877at2759"/>
<evidence type="ECO:0000256" key="3">
    <source>
        <dbReference type="ARBA" id="ARBA00020629"/>
    </source>
</evidence>
<comment type="subunit">
    <text evidence="8">Component of the Mediator complex.</text>
</comment>
<accession>A0A066VTC4</accession>
<evidence type="ECO:0000256" key="6">
    <source>
        <dbReference type="ARBA" id="ARBA00023242"/>
    </source>
</evidence>
<comment type="similarity">
    <text evidence="2 8">Belongs to the Mediator complex subunit 4 family.</text>
</comment>
<evidence type="ECO:0000256" key="4">
    <source>
        <dbReference type="ARBA" id="ARBA00023015"/>
    </source>
</evidence>
<dbReference type="PANTHER" id="PTHR13208:SF2">
    <property type="entry name" value="MEDIATOR OF RNA POLYMERASE II TRANSCRIPTION SUBUNIT 4"/>
    <property type="match status" value="1"/>
</dbReference>
<dbReference type="RefSeq" id="XP_013242900.1">
    <property type="nucleotide sequence ID" value="XM_013387446.1"/>
</dbReference>
<keyword evidence="6 8" id="KW-0539">Nucleus</keyword>
<comment type="caution">
    <text evidence="10">The sequence shown here is derived from an EMBL/GenBank/DDBJ whole genome shotgun (WGS) entry which is preliminary data.</text>
</comment>
<organism evidence="10 11">
    <name type="scientific">Tilletiaria anomala (strain ATCC 24038 / CBS 436.72 / UBC 951)</name>
    <dbReference type="NCBI Taxonomy" id="1037660"/>
    <lineage>
        <taxon>Eukaryota</taxon>
        <taxon>Fungi</taxon>
        <taxon>Dikarya</taxon>
        <taxon>Basidiomycota</taxon>
        <taxon>Ustilaginomycotina</taxon>
        <taxon>Exobasidiomycetes</taxon>
        <taxon>Georgefischeriales</taxon>
        <taxon>Tilletiariaceae</taxon>
        <taxon>Tilletiaria</taxon>
    </lineage>
</organism>
<sequence>MLHQQPLSTSSIASIAGLSSLGAAAAGNKQHTSAPSESGYNTPPVIVVQTLRSLASLDVQAQGHLRLARQHAANAARIEALRDGLRLREERTKAAIGELARIKGELDWIVKNSEMKTRAVNKAEKHPLSFEDVLSYASRLSSITSAPPGFKLPTQMALSTENEAEADTKAHQGVEGKETKPNVAKEGTGSEKRPPMAFYDPKMPGMPEKLPFPDEGMMRRGTLGALAVGQGVTFAPVPAATALGPQAGEGSEEGAATALAGLPTEEMLEEAKRRAEEARAMQEAEEADAFDLDLN</sequence>
<dbReference type="GeneID" id="25262483"/>
<name>A0A066VTC4_TILAU</name>
<keyword evidence="8" id="KW-0010">Activator</keyword>
<dbReference type="STRING" id="1037660.A0A066VTC4"/>
<dbReference type="HOGENOM" id="CLU_943735_0_0_1"/>
<feature type="compositionally biased region" description="Basic and acidic residues" evidence="9">
    <location>
        <begin position="166"/>
        <end position="180"/>
    </location>
</feature>
<dbReference type="AlphaFoldDB" id="A0A066VTC4"/>
<comment type="subcellular location">
    <subcellularLocation>
        <location evidence="1 8">Nucleus</location>
    </subcellularLocation>
</comment>
<keyword evidence="11" id="KW-1185">Reference proteome</keyword>
<feature type="compositionally biased region" description="Acidic residues" evidence="9">
    <location>
        <begin position="283"/>
        <end position="295"/>
    </location>
</feature>
<comment type="function">
    <text evidence="8">Component of the Mediator complex, a coactivator involved in the regulated transcription of nearly all RNA polymerase II-dependent genes. Mediator functions as a bridge to convey information from gene-specific regulatory proteins to the basal RNA polymerase II transcription machinery. Mediator is recruited to promoters by direct interactions with regulatory proteins and serves as a scaffold for the assembly of a functional preinitiation complex with RNA polymerase II and the general transcription factors.</text>
</comment>
<dbReference type="GO" id="GO:0016592">
    <property type="term" value="C:mediator complex"/>
    <property type="evidence" value="ECO:0007669"/>
    <property type="project" value="InterPro"/>
</dbReference>
<feature type="region of interest" description="Disordered" evidence="9">
    <location>
        <begin position="162"/>
        <end position="205"/>
    </location>
</feature>
<dbReference type="InParanoid" id="A0A066VTC4"/>
<keyword evidence="4 8" id="KW-0805">Transcription regulation</keyword>
<dbReference type="GO" id="GO:0070847">
    <property type="term" value="C:core mediator complex"/>
    <property type="evidence" value="ECO:0007669"/>
    <property type="project" value="TreeGrafter"/>
</dbReference>
<evidence type="ECO:0000256" key="8">
    <source>
        <dbReference type="RuleBase" id="RU364141"/>
    </source>
</evidence>
<evidence type="ECO:0000313" key="11">
    <source>
        <dbReference type="Proteomes" id="UP000027361"/>
    </source>
</evidence>
<dbReference type="OMA" id="QEMPFPS"/>
<evidence type="ECO:0000256" key="5">
    <source>
        <dbReference type="ARBA" id="ARBA00023163"/>
    </source>
</evidence>
<keyword evidence="5 8" id="KW-0804">Transcription</keyword>
<dbReference type="InterPro" id="IPR019258">
    <property type="entry name" value="Mediator_Med4"/>
</dbReference>
<dbReference type="EMBL" id="JMSN01000048">
    <property type="protein sequence ID" value="KDN44726.1"/>
    <property type="molecule type" value="Genomic_DNA"/>
</dbReference>
<reference evidence="10 11" key="1">
    <citation type="submission" date="2014-05" db="EMBL/GenBank/DDBJ databases">
        <title>Draft genome sequence of a rare smut relative, Tilletiaria anomala UBC 951.</title>
        <authorList>
            <consortium name="DOE Joint Genome Institute"/>
            <person name="Toome M."/>
            <person name="Kuo A."/>
            <person name="Henrissat B."/>
            <person name="Lipzen A."/>
            <person name="Tritt A."/>
            <person name="Yoshinaga Y."/>
            <person name="Zane M."/>
            <person name="Barry K."/>
            <person name="Grigoriev I.V."/>
            <person name="Spatafora J.W."/>
            <person name="Aimea M.C."/>
        </authorList>
    </citation>
    <scope>NUCLEOTIDE SEQUENCE [LARGE SCALE GENOMIC DNA]</scope>
    <source>
        <strain evidence="10 11">UBC 951</strain>
    </source>
</reference>
<feature type="region of interest" description="Disordered" evidence="9">
    <location>
        <begin position="274"/>
        <end position="295"/>
    </location>
</feature>
<evidence type="ECO:0000256" key="7">
    <source>
        <dbReference type="ARBA" id="ARBA00031257"/>
    </source>
</evidence>
<proteinExistence type="inferred from homology"/>
<protein>
    <recommendedName>
        <fullName evidence="3 8">Mediator of RNA polymerase II transcription subunit 4</fullName>
    </recommendedName>
    <alternativeName>
        <fullName evidence="7 8">Mediator complex subunit 4</fullName>
    </alternativeName>
</protein>
<evidence type="ECO:0000256" key="2">
    <source>
        <dbReference type="ARBA" id="ARBA00009626"/>
    </source>
</evidence>
<dbReference type="GO" id="GO:0006357">
    <property type="term" value="P:regulation of transcription by RNA polymerase II"/>
    <property type="evidence" value="ECO:0007669"/>
    <property type="project" value="InterPro"/>
</dbReference>
<dbReference type="GO" id="GO:0003712">
    <property type="term" value="F:transcription coregulator activity"/>
    <property type="evidence" value="ECO:0007669"/>
    <property type="project" value="InterPro"/>
</dbReference>
<dbReference type="Pfam" id="PF10018">
    <property type="entry name" value="Med4"/>
    <property type="match status" value="1"/>
</dbReference>